<dbReference type="Gene3D" id="3.40.50.2300">
    <property type="match status" value="1"/>
</dbReference>
<evidence type="ECO:0000259" key="2">
    <source>
        <dbReference type="PROSITE" id="PS50110"/>
    </source>
</evidence>
<dbReference type="EMBL" id="JABWMJ010000001">
    <property type="protein sequence ID" value="NUZ04260.1"/>
    <property type="molecule type" value="Genomic_DNA"/>
</dbReference>
<keyword evidence="1" id="KW-0597">Phosphoprotein</keyword>
<dbReference type="SUPFAM" id="SSF52172">
    <property type="entry name" value="CheY-like"/>
    <property type="match status" value="1"/>
</dbReference>
<name>A0A7Y6NJD1_9BURK</name>
<dbReference type="InterPro" id="IPR001789">
    <property type="entry name" value="Sig_transdc_resp-reg_receiver"/>
</dbReference>
<evidence type="ECO:0000256" key="1">
    <source>
        <dbReference type="PROSITE-ProRule" id="PRU00169"/>
    </source>
</evidence>
<sequence length="129" mass="13959">MEKLKTFVVEDSSVIRENLIATLEENVPLEIVGVAEDEQTAVHCVLAAEQPVDLVIVDIFLKAGSGLGVLKGIASLGRATRKMVFSNHATPDIRAKCIELGADKVFDKSNEIEEMLAYCNRLAASHAHA</sequence>
<keyword evidence="4" id="KW-1185">Reference proteome</keyword>
<evidence type="ECO:0000313" key="4">
    <source>
        <dbReference type="Proteomes" id="UP000529637"/>
    </source>
</evidence>
<evidence type="ECO:0000313" key="3">
    <source>
        <dbReference type="EMBL" id="NUZ04260.1"/>
    </source>
</evidence>
<feature type="modified residue" description="4-aspartylphosphate" evidence="1">
    <location>
        <position position="58"/>
    </location>
</feature>
<comment type="caution">
    <text evidence="3">The sequence shown here is derived from an EMBL/GenBank/DDBJ whole genome shotgun (WGS) entry which is preliminary data.</text>
</comment>
<dbReference type="PANTHER" id="PTHR43228">
    <property type="entry name" value="TWO-COMPONENT RESPONSE REGULATOR"/>
    <property type="match status" value="1"/>
</dbReference>
<protein>
    <submittedName>
        <fullName evidence="3">Response regulator</fullName>
    </submittedName>
</protein>
<accession>A0A7Y6NJD1</accession>
<dbReference type="RefSeq" id="WP_176065079.1">
    <property type="nucleotide sequence ID" value="NZ_JABWMJ010000001.1"/>
</dbReference>
<gene>
    <name evidence="3" type="ORF">HQN59_00655</name>
</gene>
<dbReference type="PANTHER" id="PTHR43228:SF1">
    <property type="entry name" value="TWO-COMPONENT RESPONSE REGULATOR ARR22"/>
    <property type="match status" value="1"/>
</dbReference>
<dbReference type="InterPro" id="IPR011006">
    <property type="entry name" value="CheY-like_superfamily"/>
</dbReference>
<feature type="domain" description="Response regulatory" evidence="2">
    <location>
        <begin position="5"/>
        <end position="123"/>
    </location>
</feature>
<proteinExistence type="predicted"/>
<dbReference type="Pfam" id="PF00072">
    <property type="entry name" value="Response_reg"/>
    <property type="match status" value="1"/>
</dbReference>
<dbReference type="SMART" id="SM00448">
    <property type="entry name" value="REC"/>
    <property type="match status" value="1"/>
</dbReference>
<reference evidence="3 4" key="1">
    <citation type="submission" date="2020-06" db="EMBL/GenBank/DDBJ databases">
        <title>Schlegella sp. ID0723 isolated from air conditioner.</title>
        <authorList>
            <person name="Kim D.Y."/>
            <person name="Kim D.-U."/>
        </authorList>
    </citation>
    <scope>NUCLEOTIDE SEQUENCE [LARGE SCALE GENOMIC DNA]</scope>
    <source>
        <strain evidence="3 4">ID0723</strain>
    </source>
</reference>
<dbReference type="GO" id="GO:0000160">
    <property type="term" value="P:phosphorelay signal transduction system"/>
    <property type="evidence" value="ECO:0007669"/>
    <property type="project" value="InterPro"/>
</dbReference>
<dbReference type="Proteomes" id="UP000529637">
    <property type="component" value="Unassembled WGS sequence"/>
</dbReference>
<organism evidence="3 4">
    <name type="scientific">Piscinibacter koreensis</name>
    <dbReference type="NCBI Taxonomy" id="2742824"/>
    <lineage>
        <taxon>Bacteria</taxon>
        <taxon>Pseudomonadati</taxon>
        <taxon>Pseudomonadota</taxon>
        <taxon>Betaproteobacteria</taxon>
        <taxon>Burkholderiales</taxon>
        <taxon>Sphaerotilaceae</taxon>
        <taxon>Piscinibacter</taxon>
    </lineage>
</organism>
<dbReference type="AlphaFoldDB" id="A0A7Y6NJD1"/>
<dbReference type="InterPro" id="IPR052048">
    <property type="entry name" value="ST_Response_Regulator"/>
</dbReference>
<dbReference type="PROSITE" id="PS50110">
    <property type="entry name" value="RESPONSE_REGULATORY"/>
    <property type="match status" value="1"/>
</dbReference>